<evidence type="ECO:0000313" key="2">
    <source>
        <dbReference type="Proteomes" id="UP000266188"/>
    </source>
</evidence>
<evidence type="ECO:0000313" key="1">
    <source>
        <dbReference type="EMBL" id="RJE24214.1"/>
    </source>
</evidence>
<organism evidence="1 2">
    <name type="scientific">Aspergillus sclerotialis</name>
    <dbReference type="NCBI Taxonomy" id="2070753"/>
    <lineage>
        <taxon>Eukaryota</taxon>
        <taxon>Fungi</taxon>
        <taxon>Dikarya</taxon>
        <taxon>Ascomycota</taxon>
        <taxon>Pezizomycotina</taxon>
        <taxon>Eurotiomycetes</taxon>
        <taxon>Eurotiomycetidae</taxon>
        <taxon>Eurotiales</taxon>
        <taxon>Aspergillaceae</taxon>
        <taxon>Aspergillus</taxon>
        <taxon>Aspergillus subgen. Polypaecilum</taxon>
    </lineage>
</organism>
<sequence>MLGAMSLVEWKLISKLVRRDPTAERVDVGAFRIFNAASGHTCGAIKRIEVRFDPNREAARVLVALVHADSQLKLDVSAWSWTYSKICSSISSCKRSNFICWSDTSAGIARRSKTRSRPESTKKLWSLRRRWSTWVVLQ</sequence>
<proteinExistence type="predicted"/>
<reference evidence="2" key="1">
    <citation type="submission" date="2017-02" db="EMBL/GenBank/DDBJ databases">
        <authorList>
            <person name="Tafer H."/>
            <person name="Lopandic K."/>
        </authorList>
    </citation>
    <scope>NUCLEOTIDE SEQUENCE [LARGE SCALE GENOMIC DNA]</scope>
    <source>
        <strain evidence="2">CBS 366.77</strain>
    </source>
</reference>
<name>A0A3A2ZY15_9EURO</name>
<dbReference type="EMBL" id="MVGC01000089">
    <property type="protein sequence ID" value="RJE24214.1"/>
    <property type="molecule type" value="Genomic_DNA"/>
</dbReference>
<gene>
    <name evidence="1" type="ORF">PHISCL_03424</name>
</gene>
<accession>A0A3A2ZY15</accession>
<comment type="caution">
    <text evidence="1">The sequence shown here is derived from an EMBL/GenBank/DDBJ whole genome shotgun (WGS) entry which is preliminary data.</text>
</comment>
<keyword evidence="2" id="KW-1185">Reference proteome</keyword>
<dbReference type="AlphaFoldDB" id="A0A3A2ZY15"/>
<protein>
    <submittedName>
        <fullName evidence="1">Uncharacterized protein</fullName>
    </submittedName>
</protein>
<dbReference type="Proteomes" id="UP000266188">
    <property type="component" value="Unassembled WGS sequence"/>
</dbReference>